<dbReference type="EMBL" id="CP032869">
    <property type="protein sequence ID" value="AYL94361.1"/>
    <property type="molecule type" value="Genomic_DNA"/>
</dbReference>
<protein>
    <submittedName>
        <fullName evidence="1">Uncharacterized protein</fullName>
    </submittedName>
</protein>
<gene>
    <name evidence="1" type="ORF">HYN43_003190</name>
</gene>
<accession>A0A494VLE1</accession>
<dbReference type="AlphaFoldDB" id="A0A494VLE1"/>
<reference evidence="1 2" key="1">
    <citation type="submission" date="2018-10" db="EMBL/GenBank/DDBJ databases">
        <title>Genome sequencing of Mucilaginibacter sp. HYN0043.</title>
        <authorList>
            <person name="Kim M."/>
            <person name="Yi H."/>
        </authorList>
    </citation>
    <scope>NUCLEOTIDE SEQUENCE [LARGE SCALE GENOMIC DNA]</scope>
    <source>
        <strain evidence="1 2">HYN0043</strain>
    </source>
</reference>
<organism evidence="1 2">
    <name type="scientific">Mucilaginibacter celer</name>
    <dbReference type="NCBI Taxonomy" id="2305508"/>
    <lineage>
        <taxon>Bacteria</taxon>
        <taxon>Pseudomonadati</taxon>
        <taxon>Bacteroidota</taxon>
        <taxon>Sphingobacteriia</taxon>
        <taxon>Sphingobacteriales</taxon>
        <taxon>Sphingobacteriaceae</taxon>
        <taxon>Mucilaginibacter</taxon>
    </lineage>
</organism>
<keyword evidence="2" id="KW-1185">Reference proteome</keyword>
<evidence type="ECO:0000313" key="2">
    <source>
        <dbReference type="Proteomes" id="UP000270046"/>
    </source>
</evidence>
<dbReference type="KEGG" id="muh:HYN43_003190"/>
<proteinExistence type="predicted"/>
<sequence length="65" mass="7576">MAFLMIMPASFTTSTQAVVSIHIVVKFFHHLANTKPSVHYYRMFKSNRMFTRAMPEPLVVHIKHT</sequence>
<evidence type="ECO:0000313" key="1">
    <source>
        <dbReference type="EMBL" id="AYL94361.1"/>
    </source>
</evidence>
<name>A0A494VLE1_9SPHI</name>
<dbReference type="Proteomes" id="UP000270046">
    <property type="component" value="Chromosome"/>
</dbReference>